<dbReference type="AlphaFoldDB" id="A0A347WM59"/>
<feature type="transmembrane region" description="Helical" evidence="1">
    <location>
        <begin position="38"/>
        <end position="60"/>
    </location>
</feature>
<feature type="transmembrane region" description="Helical" evidence="1">
    <location>
        <begin position="6"/>
        <end position="26"/>
    </location>
</feature>
<evidence type="ECO:0000256" key="1">
    <source>
        <dbReference type="SAM" id="Phobius"/>
    </source>
</evidence>
<name>A0A347WM59_9LACT</name>
<protein>
    <submittedName>
        <fullName evidence="2">Cadmium resistance protein CadD</fullName>
    </submittedName>
</protein>
<keyword evidence="1" id="KW-0812">Transmembrane</keyword>
<proteinExistence type="predicted"/>
<dbReference type="EMBL" id="CP023434">
    <property type="protein sequence ID" value="AXY26166.1"/>
    <property type="molecule type" value="Genomic_DNA"/>
</dbReference>
<gene>
    <name evidence="2" type="ORF">CL176_09225</name>
</gene>
<dbReference type="OrthoDB" id="7995400at2"/>
<dbReference type="InterPro" id="IPR004676">
    <property type="entry name" value="Cd-R_transporter"/>
</dbReference>
<accession>A0A347WM59</accession>
<dbReference type="KEGG" id="abae:CL176_09225"/>
<evidence type="ECO:0000313" key="3">
    <source>
        <dbReference type="Proteomes" id="UP000263232"/>
    </source>
</evidence>
<keyword evidence="3" id="KW-1185">Reference proteome</keyword>
<dbReference type="RefSeq" id="WP_118991062.1">
    <property type="nucleotide sequence ID" value="NZ_CP023434.1"/>
</dbReference>
<evidence type="ECO:0000313" key="2">
    <source>
        <dbReference type="EMBL" id="AXY26166.1"/>
    </source>
</evidence>
<feature type="transmembrane region" description="Helical" evidence="1">
    <location>
        <begin position="66"/>
        <end position="84"/>
    </location>
</feature>
<dbReference type="Pfam" id="PF03596">
    <property type="entry name" value="Cad"/>
    <property type="match status" value="1"/>
</dbReference>
<dbReference type="NCBIfam" id="TIGR00779">
    <property type="entry name" value="cad"/>
    <property type="match status" value="1"/>
</dbReference>
<keyword evidence="1" id="KW-0472">Membrane</keyword>
<sequence>MELILSAILVFISTSIDYLVVLTLIFSTISERKHRAVYLGQYLGTAVLVSFSALAASMLNFIPQDWLIGFLGLIPLGLGIRAIFVDEDIDDDEVEEQLASQQTEAAAVFALTLALGGDNLGVYIPYFTGMSVSELLIVCLVFAIGVFLLCYGSKQLADVPMIGEVVERYEKVIVPVVFIGLGLYIMWENGTFQYMWQWLQ</sequence>
<dbReference type="Proteomes" id="UP000263232">
    <property type="component" value="Chromosome"/>
</dbReference>
<feature type="transmembrane region" description="Helical" evidence="1">
    <location>
        <begin position="132"/>
        <end position="151"/>
    </location>
</feature>
<feature type="transmembrane region" description="Helical" evidence="1">
    <location>
        <begin position="172"/>
        <end position="187"/>
    </location>
</feature>
<keyword evidence="1" id="KW-1133">Transmembrane helix</keyword>
<organism evidence="2 3">
    <name type="scientific">Suicoccus acidiformans</name>
    <dbReference type="NCBI Taxonomy" id="2036206"/>
    <lineage>
        <taxon>Bacteria</taxon>
        <taxon>Bacillati</taxon>
        <taxon>Bacillota</taxon>
        <taxon>Bacilli</taxon>
        <taxon>Lactobacillales</taxon>
        <taxon>Aerococcaceae</taxon>
        <taxon>Suicoccus</taxon>
    </lineage>
</organism>
<feature type="transmembrane region" description="Helical" evidence="1">
    <location>
        <begin position="105"/>
        <end position="126"/>
    </location>
</feature>
<reference evidence="2 3" key="1">
    <citation type="submission" date="2017-09" db="EMBL/GenBank/DDBJ databases">
        <title>Complete genome sequence of Oxytococcus suis strain ZY16052.</title>
        <authorList>
            <person name="Li F."/>
        </authorList>
    </citation>
    <scope>NUCLEOTIDE SEQUENCE [LARGE SCALE GENOMIC DNA]</scope>
    <source>
        <strain evidence="2 3">ZY16052</strain>
    </source>
</reference>